<comment type="caution">
    <text evidence="2">The sequence shown here is derived from an EMBL/GenBank/DDBJ whole genome shotgun (WGS) entry which is preliminary data.</text>
</comment>
<organism evidence="2 3">
    <name type="scientific">Protea cynaroides</name>
    <dbReference type="NCBI Taxonomy" id="273540"/>
    <lineage>
        <taxon>Eukaryota</taxon>
        <taxon>Viridiplantae</taxon>
        <taxon>Streptophyta</taxon>
        <taxon>Embryophyta</taxon>
        <taxon>Tracheophyta</taxon>
        <taxon>Spermatophyta</taxon>
        <taxon>Magnoliopsida</taxon>
        <taxon>Proteales</taxon>
        <taxon>Proteaceae</taxon>
        <taxon>Protea</taxon>
    </lineage>
</organism>
<dbReference type="AlphaFoldDB" id="A0A9Q0K2Z3"/>
<proteinExistence type="predicted"/>
<feature type="compositionally biased region" description="Polar residues" evidence="1">
    <location>
        <begin position="46"/>
        <end position="62"/>
    </location>
</feature>
<keyword evidence="3" id="KW-1185">Reference proteome</keyword>
<dbReference type="Proteomes" id="UP001141806">
    <property type="component" value="Unassembled WGS sequence"/>
</dbReference>
<evidence type="ECO:0000256" key="1">
    <source>
        <dbReference type="SAM" id="MobiDB-lite"/>
    </source>
</evidence>
<name>A0A9Q0K2Z3_9MAGN</name>
<feature type="region of interest" description="Disordered" evidence="1">
    <location>
        <begin position="46"/>
        <end position="82"/>
    </location>
</feature>
<evidence type="ECO:0000313" key="2">
    <source>
        <dbReference type="EMBL" id="KAJ4960947.1"/>
    </source>
</evidence>
<dbReference type="EMBL" id="JAMYWD010000009">
    <property type="protein sequence ID" value="KAJ4960947.1"/>
    <property type="molecule type" value="Genomic_DNA"/>
</dbReference>
<reference evidence="2" key="1">
    <citation type="journal article" date="2023" name="Plant J.">
        <title>The genome of the king protea, Protea cynaroides.</title>
        <authorList>
            <person name="Chang J."/>
            <person name="Duong T.A."/>
            <person name="Schoeman C."/>
            <person name="Ma X."/>
            <person name="Roodt D."/>
            <person name="Barker N."/>
            <person name="Li Z."/>
            <person name="Van de Peer Y."/>
            <person name="Mizrachi E."/>
        </authorList>
    </citation>
    <scope>NUCLEOTIDE SEQUENCE</scope>
    <source>
        <tissue evidence="2">Young leaves</tissue>
    </source>
</reference>
<accession>A0A9Q0K2Z3</accession>
<evidence type="ECO:0000313" key="3">
    <source>
        <dbReference type="Proteomes" id="UP001141806"/>
    </source>
</evidence>
<protein>
    <submittedName>
        <fullName evidence="2">Uncharacterized protein</fullName>
    </submittedName>
</protein>
<gene>
    <name evidence="2" type="ORF">NE237_020857</name>
</gene>
<sequence length="148" mass="16199">MSISGDGGGGAAAGFEPTRLSRFRSAPASWFDSLLPDDELLPQTQCLSQAPVNSSSTTNFRNSPRMKNREEGSPSVTLPNFGRSPTSLDQSLHNVTHLSCWAELRFLVTCECFYLSSTSSSRNYQTGNTNFFRYHGIFTRATGNGSLM</sequence>